<keyword evidence="9 13" id="KW-1133">Transmembrane helix</keyword>
<reference evidence="15 16" key="1">
    <citation type="journal article" date="2017" name="Int. J. Syst. Evol. Microbiol.">
        <title>Gemmobacter straminiformis sp. nov., isolated from an artificial fountain.</title>
        <authorList>
            <person name="Kang J.Y."/>
            <person name="Kim M.J."/>
            <person name="Chun J."/>
            <person name="Son K.P."/>
            <person name="Jahng K.Y."/>
        </authorList>
    </citation>
    <scope>NUCLEOTIDE SEQUENCE [LARGE SCALE GENOMIC DNA]</scope>
    <source>
        <strain evidence="15 16">CAM-8</strain>
    </source>
</reference>
<keyword evidence="11 13" id="KW-0472">Membrane</keyword>
<accession>A0A842I2D3</accession>
<keyword evidence="6 13" id="KW-0812">Transmembrane</keyword>
<evidence type="ECO:0000256" key="1">
    <source>
        <dbReference type="ARBA" id="ARBA00001970"/>
    </source>
</evidence>
<dbReference type="Pfam" id="PF01292">
    <property type="entry name" value="Ni_hydr_CYTB"/>
    <property type="match status" value="1"/>
</dbReference>
<evidence type="ECO:0000256" key="4">
    <source>
        <dbReference type="ARBA" id="ARBA00022475"/>
    </source>
</evidence>
<evidence type="ECO:0000259" key="14">
    <source>
        <dbReference type="Pfam" id="PF01292"/>
    </source>
</evidence>
<evidence type="ECO:0000256" key="7">
    <source>
        <dbReference type="ARBA" id="ARBA00022723"/>
    </source>
</evidence>
<sequence length="160" mass="17171">MSGKPLGYSILQIRLHWIVAVLVILQLVFGEGISGGFDARVEDGASGYTLQAVAHIVAGLLIGLLMVWRLGQRLSRGVPDEGEGLQALAAKIGHWAFYAILIVAPLVGLAAWFGASEDIADLHTLVKPVLIVLIAVHVLAALWHQFILKDGALLRMKRPG</sequence>
<gene>
    <name evidence="15" type="ORF">H7F16_01335</name>
</gene>
<keyword evidence="16" id="KW-1185">Reference proteome</keyword>
<dbReference type="GO" id="GO:0005886">
    <property type="term" value="C:plasma membrane"/>
    <property type="evidence" value="ECO:0007669"/>
    <property type="project" value="UniProtKB-SubCell"/>
</dbReference>
<evidence type="ECO:0000256" key="5">
    <source>
        <dbReference type="ARBA" id="ARBA00022617"/>
    </source>
</evidence>
<feature type="domain" description="Cytochrome b561 bacterial/Ni-hydrogenase" evidence="14">
    <location>
        <begin position="8"/>
        <end position="157"/>
    </location>
</feature>
<dbReference type="Proteomes" id="UP000555411">
    <property type="component" value="Unassembled WGS sequence"/>
</dbReference>
<organism evidence="15 16">
    <name type="scientific">Paragemmobacter straminiformis</name>
    <dbReference type="NCBI Taxonomy" id="2045119"/>
    <lineage>
        <taxon>Bacteria</taxon>
        <taxon>Pseudomonadati</taxon>
        <taxon>Pseudomonadota</taxon>
        <taxon>Alphaproteobacteria</taxon>
        <taxon>Rhodobacterales</taxon>
        <taxon>Paracoccaceae</taxon>
        <taxon>Paragemmobacter</taxon>
    </lineage>
</organism>
<dbReference type="InterPro" id="IPR052168">
    <property type="entry name" value="Cytochrome_b561_oxidase"/>
</dbReference>
<dbReference type="AlphaFoldDB" id="A0A842I2D3"/>
<keyword evidence="5" id="KW-0349">Heme</keyword>
<dbReference type="PANTHER" id="PTHR30529">
    <property type="entry name" value="CYTOCHROME B561"/>
    <property type="match status" value="1"/>
</dbReference>
<evidence type="ECO:0000256" key="6">
    <source>
        <dbReference type="ARBA" id="ARBA00022692"/>
    </source>
</evidence>
<dbReference type="InterPro" id="IPR016174">
    <property type="entry name" value="Di-haem_cyt_TM"/>
</dbReference>
<evidence type="ECO:0000256" key="9">
    <source>
        <dbReference type="ARBA" id="ARBA00022989"/>
    </source>
</evidence>
<evidence type="ECO:0000313" key="16">
    <source>
        <dbReference type="Proteomes" id="UP000555411"/>
    </source>
</evidence>
<evidence type="ECO:0000256" key="13">
    <source>
        <dbReference type="SAM" id="Phobius"/>
    </source>
</evidence>
<dbReference type="InterPro" id="IPR011577">
    <property type="entry name" value="Cyt_b561_bac/Ni-Hgenase"/>
</dbReference>
<evidence type="ECO:0000256" key="10">
    <source>
        <dbReference type="ARBA" id="ARBA00023004"/>
    </source>
</evidence>
<evidence type="ECO:0000256" key="2">
    <source>
        <dbReference type="ARBA" id="ARBA00004651"/>
    </source>
</evidence>
<dbReference type="EMBL" id="JACLQD010000001">
    <property type="protein sequence ID" value="MBC2834130.1"/>
    <property type="molecule type" value="Genomic_DNA"/>
</dbReference>
<feature type="transmembrane region" description="Helical" evidence="13">
    <location>
        <begin position="49"/>
        <end position="71"/>
    </location>
</feature>
<comment type="cofactor">
    <cofactor evidence="1">
        <name>heme b</name>
        <dbReference type="ChEBI" id="CHEBI:60344"/>
    </cofactor>
</comment>
<evidence type="ECO:0000313" key="15">
    <source>
        <dbReference type="EMBL" id="MBC2834130.1"/>
    </source>
</evidence>
<feature type="transmembrane region" description="Helical" evidence="13">
    <location>
        <begin position="92"/>
        <end position="113"/>
    </location>
</feature>
<keyword evidence="10" id="KW-0408">Iron</keyword>
<dbReference type="GO" id="GO:0009055">
    <property type="term" value="F:electron transfer activity"/>
    <property type="evidence" value="ECO:0007669"/>
    <property type="project" value="InterPro"/>
</dbReference>
<protein>
    <submittedName>
        <fullName evidence="15">Cytochrome b</fullName>
    </submittedName>
</protein>
<dbReference type="SUPFAM" id="SSF81342">
    <property type="entry name" value="Transmembrane di-heme cytochromes"/>
    <property type="match status" value="1"/>
</dbReference>
<keyword evidence="7" id="KW-0479">Metal-binding</keyword>
<comment type="subcellular location">
    <subcellularLocation>
        <location evidence="2">Cell membrane</location>
        <topology evidence="2">Multi-pass membrane protein</topology>
    </subcellularLocation>
</comment>
<evidence type="ECO:0000256" key="12">
    <source>
        <dbReference type="ARBA" id="ARBA00037975"/>
    </source>
</evidence>
<evidence type="ECO:0000256" key="8">
    <source>
        <dbReference type="ARBA" id="ARBA00022982"/>
    </source>
</evidence>
<evidence type="ECO:0000256" key="3">
    <source>
        <dbReference type="ARBA" id="ARBA00022448"/>
    </source>
</evidence>
<dbReference type="RefSeq" id="WP_185795756.1">
    <property type="nucleotide sequence ID" value="NZ_JACLQD010000001.1"/>
</dbReference>
<keyword evidence="8" id="KW-0249">Electron transport</keyword>
<dbReference type="GO" id="GO:0022904">
    <property type="term" value="P:respiratory electron transport chain"/>
    <property type="evidence" value="ECO:0007669"/>
    <property type="project" value="InterPro"/>
</dbReference>
<evidence type="ECO:0000256" key="11">
    <source>
        <dbReference type="ARBA" id="ARBA00023136"/>
    </source>
</evidence>
<keyword evidence="3" id="KW-0813">Transport</keyword>
<dbReference type="GO" id="GO:0020037">
    <property type="term" value="F:heme binding"/>
    <property type="evidence" value="ECO:0007669"/>
    <property type="project" value="TreeGrafter"/>
</dbReference>
<keyword evidence="4" id="KW-1003">Cell membrane</keyword>
<name>A0A842I2D3_9RHOB</name>
<dbReference type="PANTHER" id="PTHR30529:SF1">
    <property type="entry name" value="CYTOCHROME B561 HOMOLOG 2"/>
    <property type="match status" value="1"/>
</dbReference>
<comment type="similarity">
    <text evidence="12">Belongs to the cytochrome b561 family.</text>
</comment>
<comment type="caution">
    <text evidence="15">The sequence shown here is derived from an EMBL/GenBank/DDBJ whole genome shotgun (WGS) entry which is preliminary data.</text>
</comment>
<proteinExistence type="inferred from homology"/>
<feature type="transmembrane region" description="Helical" evidence="13">
    <location>
        <begin position="12"/>
        <end position="29"/>
    </location>
</feature>
<dbReference type="GO" id="GO:0046872">
    <property type="term" value="F:metal ion binding"/>
    <property type="evidence" value="ECO:0007669"/>
    <property type="project" value="UniProtKB-KW"/>
</dbReference>
<feature type="transmembrane region" description="Helical" evidence="13">
    <location>
        <begin position="125"/>
        <end position="148"/>
    </location>
</feature>